<dbReference type="Gene3D" id="1.10.10.1190">
    <property type="entry name" value="Antirestriction protein ArdA, domain 3"/>
    <property type="match status" value="1"/>
</dbReference>
<gene>
    <name evidence="1" type="ORF">SAMN04244560_02275</name>
</gene>
<dbReference type="AlphaFoldDB" id="A0A1G7TUV0"/>
<dbReference type="InterPro" id="IPR041893">
    <property type="entry name" value="ArdA_dom3"/>
</dbReference>
<dbReference type="InterPro" id="IPR009899">
    <property type="entry name" value="ArdA"/>
</dbReference>
<accession>A0A1G7TUV0</accession>
<dbReference type="InterPro" id="IPR041895">
    <property type="entry name" value="ArdA_dom1"/>
</dbReference>
<reference evidence="1 2" key="1">
    <citation type="submission" date="2016-10" db="EMBL/GenBank/DDBJ databases">
        <authorList>
            <person name="de Groot N.N."/>
        </authorList>
    </citation>
    <scope>NUCLEOTIDE SEQUENCE [LARGE SCALE GENOMIC DNA]</scope>
    <source>
        <strain evidence="1 2">DSM 569</strain>
    </source>
</reference>
<protein>
    <submittedName>
        <fullName evidence="1">Antirestriction protein</fullName>
    </submittedName>
</protein>
<organism evidence="1 2">
    <name type="scientific">Thermoanaerobacter thermohydrosulfuricus</name>
    <name type="common">Clostridium thermohydrosulfuricum</name>
    <dbReference type="NCBI Taxonomy" id="1516"/>
    <lineage>
        <taxon>Bacteria</taxon>
        <taxon>Bacillati</taxon>
        <taxon>Bacillota</taxon>
        <taxon>Clostridia</taxon>
        <taxon>Thermoanaerobacterales</taxon>
        <taxon>Thermoanaerobacteraceae</taxon>
        <taxon>Thermoanaerobacter</taxon>
    </lineage>
</organism>
<evidence type="ECO:0000313" key="1">
    <source>
        <dbReference type="EMBL" id="SDG39033.1"/>
    </source>
</evidence>
<dbReference type="Gene3D" id="3.10.20.480">
    <property type="entry name" value="Antirestriction protein ArdA, domain 1"/>
    <property type="match status" value="1"/>
</dbReference>
<proteinExistence type="predicted"/>
<dbReference type="EMBL" id="FNBS01000069">
    <property type="protein sequence ID" value="SDG39033.1"/>
    <property type="molecule type" value="Genomic_DNA"/>
</dbReference>
<dbReference type="Proteomes" id="UP000183404">
    <property type="component" value="Unassembled WGS sequence"/>
</dbReference>
<evidence type="ECO:0000313" key="2">
    <source>
        <dbReference type="Proteomes" id="UP000183404"/>
    </source>
</evidence>
<dbReference type="Pfam" id="PF07275">
    <property type="entry name" value="ArdA"/>
    <property type="match status" value="1"/>
</dbReference>
<dbReference type="RefSeq" id="WP_074592829.1">
    <property type="nucleotide sequence ID" value="NZ_FNBS01000069.1"/>
</dbReference>
<name>A0A1G7TUV0_THETY</name>
<sequence>MTLRIYLTNLVAYNRGKLIGKWIDLPMDENELQKELQSILDEGLKDGVVDEEYFITDYETDIKGLKIDEFENVFVLNTLMEEIEKLSEDDKIILQALLITYSPDLKEALDFLRKGDFLVYWDVTNERELGEYIVDDGLLGEIPEQIKYYLDYEAIGHDWCFNGVTIIPELGLAIEIL</sequence>